<keyword evidence="6 11" id="KW-1133">Transmembrane helix</keyword>
<dbReference type="InterPro" id="IPR002048">
    <property type="entry name" value="EF_hand_dom"/>
</dbReference>
<accession>A0ABY7FB92</accession>
<evidence type="ECO:0000256" key="9">
    <source>
        <dbReference type="ARBA" id="ARBA00023180"/>
    </source>
</evidence>
<gene>
    <name evidence="13" type="ORF">MAR_000079</name>
</gene>
<evidence type="ECO:0000313" key="14">
    <source>
        <dbReference type="Proteomes" id="UP001164746"/>
    </source>
</evidence>
<dbReference type="PANTHER" id="PTHR14647:SF87">
    <property type="entry name" value="PUTATIVE-RELATED"/>
    <property type="match status" value="1"/>
</dbReference>
<evidence type="ECO:0000256" key="8">
    <source>
        <dbReference type="ARBA" id="ARBA00023136"/>
    </source>
</evidence>
<dbReference type="Gene3D" id="3.40.50.300">
    <property type="entry name" value="P-loop containing nucleotide triphosphate hydrolases"/>
    <property type="match status" value="2"/>
</dbReference>
<evidence type="ECO:0000256" key="2">
    <source>
        <dbReference type="ARBA" id="ARBA00008124"/>
    </source>
</evidence>
<dbReference type="EMBL" id="CP111022">
    <property type="protein sequence ID" value="WAR18241.1"/>
    <property type="molecule type" value="Genomic_DNA"/>
</dbReference>
<evidence type="ECO:0000256" key="1">
    <source>
        <dbReference type="ARBA" id="ARBA00004323"/>
    </source>
</evidence>
<evidence type="ECO:0000256" key="5">
    <source>
        <dbReference type="ARBA" id="ARBA00022968"/>
    </source>
</evidence>
<dbReference type="InterPro" id="IPR009729">
    <property type="entry name" value="Gal-3-0_sulfotransfrase"/>
</dbReference>
<keyword evidence="5" id="KW-0735">Signal-anchor</keyword>
<evidence type="ECO:0000259" key="12">
    <source>
        <dbReference type="PROSITE" id="PS50222"/>
    </source>
</evidence>
<dbReference type="PANTHER" id="PTHR14647">
    <property type="entry name" value="GALACTOSE-3-O-SULFOTRANSFERASE"/>
    <property type="match status" value="1"/>
</dbReference>
<keyword evidence="14" id="KW-1185">Reference proteome</keyword>
<protein>
    <submittedName>
        <fullName evidence="13">G3ST1-like protein</fullName>
    </submittedName>
</protein>
<feature type="transmembrane region" description="Helical" evidence="11">
    <location>
        <begin position="204"/>
        <end position="220"/>
    </location>
</feature>
<dbReference type="Gene3D" id="1.10.238.10">
    <property type="entry name" value="EF-hand"/>
    <property type="match status" value="1"/>
</dbReference>
<organism evidence="13 14">
    <name type="scientific">Mya arenaria</name>
    <name type="common">Soft-shell clam</name>
    <dbReference type="NCBI Taxonomy" id="6604"/>
    <lineage>
        <taxon>Eukaryota</taxon>
        <taxon>Metazoa</taxon>
        <taxon>Spiralia</taxon>
        <taxon>Lophotrochozoa</taxon>
        <taxon>Mollusca</taxon>
        <taxon>Bivalvia</taxon>
        <taxon>Autobranchia</taxon>
        <taxon>Heteroconchia</taxon>
        <taxon>Euheterodonta</taxon>
        <taxon>Imparidentia</taxon>
        <taxon>Neoheterodontei</taxon>
        <taxon>Myida</taxon>
        <taxon>Myoidea</taxon>
        <taxon>Myidae</taxon>
        <taxon>Mya</taxon>
    </lineage>
</organism>
<feature type="domain" description="EF-hand" evidence="12">
    <location>
        <begin position="14"/>
        <end position="49"/>
    </location>
</feature>
<evidence type="ECO:0000256" key="11">
    <source>
        <dbReference type="SAM" id="Phobius"/>
    </source>
</evidence>
<keyword evidence="4 11" id="KW-0812">Transmembrane</keyword>
<dbReference type="PROSITE" id="PS50222">
    <property type="entry name" value="EF_HAND_2"/>
    <property type="match status" value="1"/>
</dbReference>
<feature type="region of interest" description="Disordered" evidence="10">
    <location>
        <begin position="87"/>
        <end position="115"/>
    </location>
</feature>
<evidence type="ECO:0000313" key="13">
    <source>
        <dbReference type="EMBL" id="WAR18241.1"/>
    </source>
</evidence>
<dbReference type="Pfam" id="PF06990">
    <property type="entry name" value="Gal-3-0_sulfotr"/>
    <property type="match status" value="2"/>
</dbReference>
<dbReference type="InterPro" id="IPR027417">
    <property type="entry name" value="P-loop_NTPase"/>
</dbReference>
<evidence type="ECO:0000256" key="6">
    <source>
        <dbReference type="ARBA" id="ARBA00022989"/>
    </source>
</evidence>
<keyword evidence="8 11" id="KW-0472">Membrane</keyword>
<dbReference type="SUPFAM" id="SSF47473">
    <property type="entry name" value="EF-hand"/>
    <property type="match status" value="1"/>
</dbReference>
<evidence type="ECO:0000256" key="10">
    <source>
        <dbReference type="SAM" id="MobiDB-lite"/>
    </source>
</evidence>
<feature type="compositionally biased region" description="Acidic residues" evidence="10">
    <location>
        <begin position="90"/>
        <end position="109"/>
    </location>
</feature>
<keyword evidence="3" id="KW-0808">Transferase</keyword>
<dbReference type="SUPFAM" id="SSF52540">
    <property type="entry name" value="P-loop containing nucleoside triphosphate hydrolases"/>
    <property type="match status" value="2"/>
</dbReference>
<sequence>MASGKLTESAEHDMYITQLREVFESCDQTGSCRLDREELFLLCEKLQLEDQSEFLVNELLKDIDEVDFEEFKKSFVNILCQSYVQNQASSDEEESASEEDSDDNDEQMDKDELGTSIKREVSPKYELGEKRYGRLSLPVSTEELEELSVANEDDDAASTTRSLKHSLVVDEGSDSEGLTQISYNFLHSIEFILTMRLIRRKAKTLLLLFILFIILGYLLLHSRRHDPMKEFDYGMYGKDDHDHISVDTDYNDPFESFLIKDLKVHNKIKDHTCLEQRNFVFIKTMKCATQTMVQILRRFGYRRHLNFVLPKGNNIYIGWPYIPEPQDYRKSSQGFNALVEHSVYNETVMKNMMPVNTRYVTILREPFSQFKSAFHYFNVANITKMKPSKDQVFDYLHNLESYEHFYKSSQTATIRYCIPDGFSVTKNMLSHCLGMPLGFPAGRENIASDFAKVQEYISTLDRNFMLVMIMEYFHESLVLLKRLMCWSLEDIIYHTTNVGVYSYKNKPADPDSLKIYKQWSHLDFILYDHFNRSFWKKVEKQGKDFFEEVKEYNTIQEQVSKFCSDLGDGENMLRIPASSFSNEIEIKKDYCMMLGVDLLTFLKTRSEREEEDQPGTVPMKNLNDSCIESKNFVFIKCMKCATETMGTILRRFGYVRDLNFVLPVKHNIYLGWPYPLDDSHIRPSKYSYNILMEHSIYNYTVMSEMMPEDVKFMTIIRNPWEHFKSTFNYFDIGRIAQVPNSSITEYLENIEHYERKYGDQANGSKRPCIPDGFPLTRNLLSHCLGMPLGFPEGRKNISATQGAVQSYINNLDETFSLVMIADYFVESLILLRRKMCWSFKDIIYHHCNVGNYKNLADKALLPEGKYYEIHKRWSHVDYMLFDHLNATFWNRIDTEGPGFWEEVEHFRLIQLLAERFCFIEGMWQEPLSWLHIPESRFGAGFNITGEDCVLMNTYMLPLLWARYYEREKLEPENISQKPNTRGCSI</sequence>
<evidence type="ECO:0000256" key="4">
    <source>
        <dbReference type="ARBA" id="ARBA00022692"/>
    </source>
</evidence>
<dbReference type="InterPro" id="IPR011992">
    <property type="entry name" value="EF-hand-dom_pair"/>
</dbReference>
<reference evidence="13" key="1">
    <citation type="submission" date="2022-11" db="EMBL/GenBank/DDBJ databases">
        <title>Centuries of genome instability and evolution in soft-shell clam transmissible cancer (bioRxiv).</title>
        <authorList>
            <person name="Hart S.F.M."/>
            <person name="Yonemitsu M.A."/>
            <person name="Giersch R.M."/>
            <person name="Beal B.F."/>
            <person name="Arriagada G."/>
            <person name="Davis B.W."/>
            <person name="Ostrander E.A."/>
            <person name="Goff S.P."/>
            <person name="Metzger M.J."/>
        </authorList>
    </citation>
    <scope>NUCLEOTIDE SEQUENCE</scope>
    <source>
        <strain evidence="13">MELC-2E11</strain>
        <tissue evidence="13">Siphon/mantle</tissue>
    </source>
</reference>
<keyword evidence="9" id="KW-0325">Glycoprotein</keyword>
<comment type="similarity">
    <text evidence="2">Belongs to the galactose-3-O-sulfotransferase family.</text>
</comment>
<name>A0ABY7FB92_MYAAR</name>
<evidence type="ECO:0000256" key="3">
    <source>
        <dbReference type="ARBA" id="ARBA00022679"/>
    </source>
</evidence>
<dbReference type="Proteomes" id="UP001164746">
    <property type="component" value="Chromosome 11"/>
</dbReference>
<keyword evidence="7" id="KW-0333">Golgi apparatus</keyword>
<evidence type="ECO:0000256" key="7">
    <source>
        <dbReference type="ARBA" id="ARBA00023034"/>
    </source>
</evidence>
<comment type="subcellular location">
    <subcellularLocation>
        <location evidence="1">Golgi apparatus membrane</location>
        <topology evidence="1">Single-pass type II membrane protein</topology>
    </subcellularLocation>
</comment>
<proteinExistence type="inferred from homology"/>